<name>A0A4C1UIW2_EUMVA</name>
<comment type="caution">
    <text evidence="1">The sequence shown here is derived from an EMBL/GenBank/DDBJ whole genome shotgun (WGS) entry which is preliminary data.</text>
</comment>
<evidence type="ECO:0000313" key="2">
    <source>
        <dbReference type="Proteomes" id="UP000299102"/>
    </source>
</evidence>
<organism evidence="1 2">
    <name type="scientific">Eumeta variegata</name>
    <name type="common">Bagworm moth</name>
    <name type="synonym">Eumeta japonica</name>
    <dbReference type="NCBI Taxonomy" id="151549"/>
    <lineage>
        <taxon>Eukaryota</taxon>
        <taxon>Metazoa</taxon>
        <taxon>Ecdysozoa</taxon>
        <taxon>Arthropoda</taxon>
        <taxon>Hexapoda</taxon>
        <taxon>Insecta</taxon>
        <taxon>Pterygota</taxon>
        <taxon>Neoptera</taxon>
        <taxon>Endopterygota</taxon>
        <taxon>Lepidoptera</taxon>
        <taxon>Glossata</taxon>
        <taxon>Ditrysia</taxon>
        <taxon>Tineoidea</taxon>
        <taxon>Psychidae</taxon>
        <taxon>Oiketicinae</taxon>
        <taxon>Eumeta</taxon>
    </lineage>
</organism>
<dbReference type="AlphaFoldDB" id="A0A4C1UIW2"/>
<proteinExistence type="predicted"/>
<dbReference type="EMBL" id="BGZK01000176">
    <property type="protein sequence ID" value="GBP26100.1"/>
    <property type="molecule type" value="Genomic_DNA"/>
</dbReference>
<keyword evidence="2" id="KW-1185">Reference proteome</keyword>
<evidence type="ECO:0000313" key="1">
    <source>
        <dbReference type="EMBL" id="GBP26100.1"/>
    </source>
</evidence>
<reference evidence="1 2" key="1">
    <citation type="journal article" date="2019" name="Commun. Biol.">
        <title>The bagworm genome reveals a unique fibroin gene that provides high tensile strength.</title>
        <authorList>
            <person name="Kono N."/>
            <person name="Nakamura H."/>
            <person name="Ohtoshi R."/>
            <person name="Tomita M."/>
            <person name="Numata K."/>
            <person name="Arakawa K."/>
        </authorList>
    </citation>
    <scope>NUCLEOTIDE SEQUENCE [LARGE SCALE GENOMIC DNA]</scope>
</reference>
<sequence>MVELRNEPIGAGDEIARSSRPCIAHAACTISKGDQETIKENVSEETQSGNVRTELSGLFRTNEVLGNTP</sequence>
<accession>A0A4C1UIW2</accession>
<dbReference type="Proteomes" id="UP000299102">
    <property type="component" value="Unassembled WGS sequence"/>
</dbReference>
<gene>
    <name evidence="1" type="ORF">EVAR_15113_1</name>
</gene>
<protein>
    <submittedName>
        <fullName evidence="1">Uncharacterized protein</fullName>
    </submittedName>
</protein>